<dbReference type="Proteomes" id="UP000244081">
    <property type="component" value="Unassembled WGS sequence"/>
</dbReference>
<evidence type="ECO:0000313" key="2">
    <source>
        <dbReference type="Proteomes" id="UP000244081"/>
    </source>
</evidence>
<reference evidence="1 2" key="1">
    <citation type="submission" date="2018-04" db="EMBL/GenBank/DDBJ databases">
        <title>Genomic Encyclopedia of Archaeal and Bacterial Type Strains, Phase II (KMG-II): from individual species to whole genera.</title>
        <authorList>
            <person name="Goeker M."/>
        </authorList>
    </citation>
    <scope>NUCLEOTIDE SEQUENCE [LARGE SCALE GENOMIC DNA]</scope>
    <source>
        <strain evidence="1 2">DSM 23382</strain>
    </source>
</reference>
<dbReference type="AlphaFoldDB" id="A0A2T5V7M1"/>
<name>A0A2T5V7M1_9HYPH</name>
<accession>A0A2T5V7M1</accession>
<evidence type="ECO:0000313" key="1">
    <source>
        <dbReference type="EMBL" id="PTW59749.1"/>
    </source>
</evidence>
<comment type="caution">
    <text evidence="1">The sequence shown here is derived from an EMBL/GenBank/DDBJ whole genome shotgun (WGS) entry which is preliminary data.</text>
</comment>
<gene>
    <name evidence="1" type="ORF">C8N35_106134</name>
</gene>
<protein>
    <submittedName>
        <fullName evidence="1">Uncharacterized protein</fullName>
    </submittedName>
</protein>
<proteinExistence type="predicted"/>
<dbReference type="EMBL" id="QAYG01000006">
    <property type="protein sequence ID" value="PTW59749.1"/>
    <property type="molecule type" value="Genomic_DNA"/>
</dbReference>
<keyword evidence="2" id="KW-1185">Reference proteome</keyword>
<sequence>MSDTDMTERNISLAAGCMRSSVEYSRIYAKYAHGERGFYSKHTSGTIAIIAPVEGLLFLAPEP</sequence>
<organism evidence="1 2">
    <name type="scientific">Breoghania corrubedonensis</name>
    <dbReference type="NCBI Taxonomy" id="665038"/>
    <lineage>
        <taxon>Bacteria</taxon>
        <taxon>Pseudomonadati</taxon>
        <taxon>Pseudomonadota</taxon>
        <taxon>Alphaproteobacteria</taxon>
        <taxon>Hyphomicrobiales</taxon>
        <taxon>Stappiaceae</taxon>
        <taxon>Breoghania</taxon>
    </lineage>
</organism>